<feature type="transmembrane region" description="Helical" evidence="1">
    <location>
        <begin position="182"/>
        <end position="203"/>
    </location>
</feature>
<feature type="transmembrane region" description="Helical" evidence="1">
    <location>
        <begin position="35"/>
        <end position="61"/>
    </location>
</feature>
<evidence type="ECO:0000256" key="1">
    <source>
        <dbReference type="SAM" id="Phobius"/>
    </source>
</evidence>
<dbReference type="AlphaFoldDB" id="A0A6N9IQE8"/>
<feature type="transmembrane region" description="Helical" evidence="1">
    <location>
        <begin position="210"/>
        <end position="230"/>
    </location>
</feature>
<sequence length="324" mass="38247">MNKERLYLSEEQDQDIDEIISECEENIKIHKKINYIFDILPIIIVIITVVIMVCASFYYGLKGTDAKIVFVKTVVPMVIIVGIISYFFQNRYYKNRDYKTMDIRKRYELVQKICEAFNLSLTDITEEDIESKIAKLKNLYDYGKKCRNKIIKRTISLSKFLLGIIIPAIISTSIYLKLSIIFILSTIAIFSIAVAITYCMGIIIYEKYEYLISVFLVPYGHLIDYSIYWLKFIKEELPEIKDYLKKRESMQDIENYEKEVSIKKFAKVYVEWKNLSSNKEIQVINLLKEESELTIQMLDKRKHFEKLSKELDGKLEKSNSLSEY</sequence>
<comment type="caution">
    <text evidence="2">The sequence shown here is derived from an EMBL/GenBank/DDBJ whole genome shotgun (WGS) entry which is preliminary data.</text>
</comment>
<evidence type="ECO:0000313" key="3">
    <source>
        <dbReference type="Proteomes" id="UP000471678"/>
    </source>
</evidence>
<reference evidence="2 3" key="1">
    <citation type="journal article" date="2020" name="Food Funct.">
        <title>Screening of Lactobacillus salivarius strains from the feces of Chinese populations and the evaluation of their effects against intestinal inflammation in mice.</title>
        <authorList>
            <person name="Zhai Q."/>
            <person name="Shen X."/>
            <person name="Cen S."/>
            <person name="Zhang C."/>
            <person name="Tian F."/>
            <person name="Zhao J."/>
            <person name="Zhang H."/>
            <person name="Xue Y."/>
            <person name="Chen W."/>
        </authorList>
    </citation>
    <scope>NUCLEOTIDE SEQUENCE [LARGE SCALE GENOMIC DNA]</scope>
    <source>
        <strain evidence="2 3">FYNDL5_1.scaf</strain>
    </source>
</reference>
<gene>
    <name evidence="2" type="ORF">FYL25_03925</name>
</gene>
<keyword evidence="1" id="KW-0812">Transmembrane</keyword>
<name>A0A6N9IQE8_9LACO</name>
<dbReference type="Proteomes" id="UP000471678">
    <property type="component" value="Unassembled WGS sequence"/>
</dbReference>
<accession>A0A6N9IQE8</accession>
<organism evidence="2 3">
    <name type="scientific">Ligilactobacillus salivarius</name>
    <dbReference type="NCBI Taxonomy" id="1624"/>
    <lineage>
        <taxon>Bacteria</taxon>
        <taxon>Bacillati</taxon>
        <taxon>Bacillota</taxon>
        <taxon>Bacilli</taxon>
        <taxon>Lactobacillales</taxon>
        <taxon>Lactobacillaceae</taxon>
        <taxon>Ligilactobacillus</taxon>
    </lineage>
</organism>
<keyword evidence="1" id="KW-1133">Transmembrane helix</keyword>
<proteinExistence type="predicted"/>
<dbReference type="RefSeq" id="WP_161022471.1">
    <property type="nucleotide sequence ID" value="NZ_VSUB01000003.1"/>
</dbReference>
<keyword evidence="1" id="KW-0472">Membrane</keyword>
<dbReference type="EMBL" id="VSUB01000003">
    <property type="protein sequence ID" value="MYY64582.1"/>
    <property type="molecule type" value="Genomic_DNA"/>
</dbReference>
<feature type="transmembrane region" description="Helical" evidence="1">
    <location>
        <begin position="67"/>
        <end position="88"/>
    </location>
</feature>
<feature type="transmembrane region" description="Helical" evidence="1">
    <location>
        <begin position="157"/>
        <end position="176"/>
    </location>
</feature>
<protein>
    <submittedName>
        <fullName evidence="2">Uncharacterized protein</fullName>
    </submittedName>
</protein>
<evidence type="ECO:0000313" key="2">
    <source>
        <dbReference type="EMBL" id="MYY64582.1"/>
    </source>
</evidence>